<dbReference type="PANTHER" id="PTHR10302">
    <property type="entry name" value="SINGLE-STRANDED DNA-BINDING PROTEIN"/>
    <property type="match status" value="1"/>
</dbReference>
<feature type="region of interest" description="Disordered" evidence="4">
    <location>
        <begin position="117"/>
        <end position="159"/>
    </location>
</feature>
<proteinExistence type="inferred from homology"/>
<sequence length="159" mass="17594">MINRAVIVGRLVRDPVLRKTTSGASVTSFTVAVDRKFKAEGQPTADFIQCTSWNKVADNVAKYMKKGFLIGVEGRLQTRSYENKDGKKQIICELVAESTAFLEQKDNRNTALQSDESVGGYKYTTDTTNSLPQEQQSGYSENYGYGNDGLDIASDDLPF</sequence>
<dbReference type="AlphaFoldDB" id="A8RCV8"/>
<dbReference type="GO" id="GO:0009295">
    <property type="term" value="C:nucleoid"/>
    <property type="evidence" value="ECO:0007669"/>
    <property type="project" value="TreeGrafter"/>
</dbReference>
<comment type="caution">
    <text evidence="2">Lacks conserved residue(s) required for the propagation of feature annotation.</text>
</comment>
<evidence type="ECO:0000313" key="5">
    <source>
        <dbReference type="EMBL" id="EDP10916.1"/>
    </source>
</evidence>
<dbReference type="RefSeq" id="WP_004800000.1">
    <property type="nucleotide sequence ID" value="NZ_DS483476.1"/>
</dbReference>
<dbReference type="InterPro" id="IPR011344">
    <property type="entry name" value="ssDNA-bd"/>
</dbReference>
<dbReference type="eggNOG" id="COG0629">
    <property type="taxonomic scope" value="Bacteria"/>
</dbReference>
<dbReference type="PIRSF" id="PIRSF002070">
    <property type="entry name" value="SSB"/>
    <property type="match status" value="1"/>
</dbReference>
<dbReference type="SUPFAM" id="SSF50249">
    <property type="entry name" value="Nucleic acid-binding proteins"/>
    <property type="match status" value="1"/>
</dbReference>
<dbReference type="CDD" id="cd04496">
    <property type="entry name" value="SSB_OBF"/>
    <property type="match status" value="1"/>
</dbReference>
<dbReference type="Pfam" id="PF00436">
    <property type="entry name" value="SSB"/>
    <property type="match status" value="1"/>
</dbReference>
<dbReference type="GO" id="GO:0006260">
    <property type="term" value="P:DNA replication"/>
    <property type="evidence" value="ECO:0007669"/>
    <property type="project" value="InterPro"/>
</dbReference>
<reference evidence="5 6" key="1">
    <citation type="submission" date="2007-09" db="EMBL/GenBank/DDBJ databases">
        <title>Draft genome sequence of Eubacterium dolichum (DSM 3991).</title>
        <authorList>
            <person name="Sudarsanam P."/>
            <person name="Ley R."/>
            <person name="Guruge J."/>
            <person name="Turnbaugh P.J."/>
            <person name="Mahowald M."/>
            <person name="Liep D."/>
            <person name="Gordon J."/>
        </authorList>
    </citation>
    <scope>NUCLEOTIDE SEQUENCE [LARGE SCALE GENOMIC DNA]</scope>
    <source>
        <strain evidence="5 6">DSM 3991</strain>
    </source>
</reference>
<comment type="caution">
    <text evidence="5">The sequence shown here is derived from an EMBL/GenBank/DDBJ whole genome shotgun (WGS) entry which is preliminary data.</text>
</comment>
<dbReference type="InterPro" id="IPR012340">
    <property type="entry name" value="NA-bd_OB-fold"/>
</dbReference>
<evidence type="ECO:0000256" key="3">
    <source>
        <dbReference type="PIRNR" id="PIRNR002070"/>
    </source>
</evidence>
<feature type="compositionally biased region" description="Polar residues" evidence="4">
    <location>
        <begin position="124"/>
        <end position="140"/>
    </location>
</feature>
<dbReference type="InterPro" id="IPR000424">
    <property type="entry name" value="Primosome_PriB/ssb"/>
</dbReference>
<accession>A8RCV8</accession>
<name>A8RCV8_9FIRM</name>
<dbReference type="EMBL" id="ABAW02000021">
    <property type="protein sequence ID" value="EDP10916.1"/>
    <property type="molecule type" value="Genomic_DNA"/>
</dbReference>
<evidence type="ECO:0000256" key="1">
    <source>
        <dbReference type="ARBA" id="ARBA00023125"/>
    </source>
</evidence>
<dbReference type="HOGENOM" id="CLU_078758_6_2_9"/>
<evidence type="ECO:0000256" key="4">
    <source>
        <dbReference type="SAM" id="MobiDB-lite"/>
    </source>
</evidence>
<comment type="subunit">
    <text evidence="2">Homotetramer.</text>
</comment>
<gene>
    <name evidence="5" type="ORF">EUBDOL_01515</name>
</gene>
<evidence type="ECO:0000313" key="6">
    <source>
        <dbReference type="Proteomes" id="UP000004090"/>
    </source>
</evidence>
<dbReference type="NCBIfam" id="TIGR00621">
    <property type="entry name" value="ssb"/>
    <property type="match status" value="1"/>
</dbReference>
<keyword evidence="1 2" id="KW-0238">DNA-binding</keyword>
<dbReference type="HAMAP" id="MF_00984">
    <property type="entry name" value="SSB"/>
    <property type="match status" value="1"/>
</dbReference>
<dbReference type="STRING" id="428127.EUBDOL_01515"/>
<dbReference type="PANTHER" id="PTHR10302:SF27">
    <property type="entry name" value="SINGLE-STRANDED DNA-BINDING PROTEIN"/>
    <property type="match status" value="1"/>
</dbReference>
<dbReference type="Gene3D" id="2.40.50.140">
    <property type="entry name" value="Nucleic acid-binding proteins"/>
    <property type="match status" value="1"/>
</dbReference>
<organism evidence="5 6">
    <name type="scientific">Amedibacillus dolichus DSM 3991</name>
    <dbReference type="NCBI Taxonomy" id="428127"/>
    <lineage>
        <taxon>Bacteria</taxon>
        <taxon>Bacillati</taxon>
        <taxon>Bacillota</taxon>
        <taxon>Erysipelotrichia</taxon>
        <taxon>Erysipelotrichales</taxon>
        <taxon>Erysipelotrichaceae</taxon>
        <taxon>Amedibacillus</taxon>
    </lineage>
</organism>
<dbReference type="PROSITE" id="PS50935">
    <property type="entry name" value="SSB"/>
    <property type="match status" value="1"/>
</dbReference>
<dbReference type="Proteomes" id="UP000004090">
    <property type="component" value="Unassembled WGS sequence"/>
</dbReference>
<reference evidence="5 6" key="2">
    <citation type="submission" date="2007-09" db="EMBL/GenBank/DDBJ databases">
        <authorList>
            <person name="Fulton L."/>
            <person name="Clifton S."/>
            <person name="Fulton B."/>
            <person name="Xu J."/>
            <person name="Minx P."/>
            <person name="Pepin K.H."/>
            <person name="Johnson M."/>
            <person name="Thiruvilangam P."/>
            <person name="Bhonagiri V."/>
            <person name="Nash W.E."/>
            <person name="Mardis E.R."/>
            <person name="Wilson R.K."/>
        </authorList>
    </citation>
    <scope>NUCLEOTIDE SEQUENCE [LARGE SCALE GENOMIC DNA]</scope>
    <source>
        <strain evidence="5 6">DSM 3991</strain>
    </source>
</reference>
<protein>
    <recommendedName>
        <fullName evidence="2 3">Single-stranded DNA-binding protein</fullName>
        <shortName evidence="2">SSB</shortName>
    </recommendedName>
</protein>
<evidence type="ECO:0000256" key="2">
    <source>
        <dbReference type="HAMAP-Rule" id="MF_00984"/>
    </source>
</evidence>
<dbReference type="GO" id="GO:0003697">
    <property type="term" value="F:single-stranded DNA binding"/>
    <property type="evidence" value="ECO:0007669"/>
    <property type="project" value="UniProtKB-UniRule"/>
</dbReference>
<dbReference type="GeneID" id="92793652"/>